<reference evidence="5" key="1">
    <citation type="submission" date="2021-03" db="EMBL/GenBank/DDBJ databases">
        <authorList>
            <person name="Wang G."/>
        </authorList>
    </citation>
    <scope>NUCLEOTIDE SEQUENCE</scope>
    <source>
        <strain evidence="5">KCTC 12899</strain>
    </source>
</reference>
<dbReference type="PANTHER" id="PTHR43135">
    <property type="entry name" value="ALPHA-D-RIBOSE 1-METHYLPHOSPHONATE 5-TRIPHOSPHATE DIPHOSPHATASE"/>
    <property type="match status" value="1"/>
</dbReference>
<feature type="chain" id="PRO_5035416059" evidence="2">
    <location>
        <begin position="20"/>
        <end position="1024"/>
    </location>
</feature>
<dbReference type="SUPFAM" id="SSF51338">
    <property type="entry name" value="Composite domain of metallo-dependent hydrolases"/>
    <property type="match status" value="2"/>
</dbReference>
<feature type="domain" description="Amidohydrolase-related" evidence="3">
    <location>
        <begin position="862"/>
        <end position="946"/>
    </location>
</feature>
<organism evidence="5 6">
    <name type="scientific">Acanthopleuribacter pedis</name>
    <dbReference type="NCBI Taxonomy" id="442870"/>
    <lineage>
        <taxon>Bacteria</taxon>
        <taxon>Pseudomonadati</taxon>
        <taxon>Acidobacteriota</taxon>
        <taxon>Holophagae</taxon>
        <taxon>Acanthopleuribacterales</taxon>
        <taxon>Acanthopleuribacteraceae</taxon>
        <taxon>Acanthopleuribacter</taxon>
    </lineage>
</organism>
<dbReference type="Gene3D" id="3.20.20.140">
    <property type="entry name" value="Metal-dependent hydrolases"/>
    <property type="match status" value="2"/>
</dbReference>
<dbReference type="EMBL" id="JAFREP010000002">
    <property type="protein sequence ID" value="MBO1317225.1"/>
    <property type="molecule type" value="Genomic_DNA"/>
</dbReference>
<dbReference type="RefSeq" id="WP_207856462.1">
    <property type="nucleotide sequence ID" value="NZ_JAFREP010000002.1"/>
</dbReference>
<dbReference type="GO" id="GO:0016810">
    <property type="term" value="F:hydrolase activity, acting on carbon-nitrogen (but not peptide) bonds"/>
    <property type="evidence" value="ECO:0007669"/>
    <property type="project" value="InterPro"/>
</dbReference>
<sequence>MKKSFIGYWLLFAAALASAQTRHHARQPVGLQENPPTAYAVTGVTVQADPKTVIENAVILVRDGVIEAVGPAATITLPADALVIDKKGAFVYPGFIDLMTDAGKKKKAGEGGKKNQPAGTADHNAENTAGKLRADSYNYPKKKAKTLREAGFTAAVFVPSGGIFRGIACLTLLQEGRTNDVMLDPEVAGVVSFEGAVRQAYPDSAMGGIAMIRQTVGDARWYEQAHATYQKHPTGQTPPSVNRDLAALVPFAKGEKPFLFQVRNHHEALRALKLSEELKVTSWVFAGDDAYRRVDAFKAYNPNLILPLDFAEKPAVADPAMEGTISLRELRHWYLSPAGPAALAEADINFVLTSHGLKKSGDILGNLRLAHHRGLAKETLLAALTTRPAAWLNQSDRMGVIKAGAMANFFITAGDLFTTETTVGESWVRGERRRFDKGDEQGVLGDYQFTVAKKKYSLTLAGSPKKLKGTLKRGKKDVTTSAWSLDKGRLVFHINDSTLAGEGVARVNARVEENGFYGQVIRADGTRFSLNAQRGKAADADKPKAYQGPKLLDEPLATVFPDGAFGRNAMPEQPALVAVTNATIWTSGPDGNLENATLLVKAGKIAAVGTDVAVPEGALVIDAAGKHVSPGLIDEHSHAGLDAVNEWTTTNSAEVGTHEVINPDDISLYYMMAGGLTMANQLHGSANPIGGQNSVIKLRWGKTAEELRYANAMPGIKFALGENVKRANFPAPDGYYPLTRLGVEQFFRDQFDAALAYRAAWQDYEKAADKKHRIPPRRDYRWDTLLEIIDGKRQIHCHSYRQDEILALMRVAEDFGFKIDVFTHILEGYKVAPEMAKHGAMANTFTDWWAFKMEVVDAMPYNAALMHQAGVVVGFNSDDDELARRLNTEAAKAVKYGGVSPEEALKMVTLNPARQLRIDEHVGSLEVGKDADFVLWNHSPLSMYAVAQQTWIDGTKYFDREEAKQHTAEAQKQRRVLIQLALSDKGKGPKSDRAKGKTRRMMHCEDLDAFSDGSLDGHHHHAHH</sequence>
<evidence type="ECO:0000259" key="3">
    <source>
        <dbReference type="Pfam" id="PF01979"/>
    </source>
</evidence>
<evidence type="ECO:0000256" key="1">
    <source>
        <dbReference type="SAM" id="MobiDB-lite"/>
    </source>
</evidence>
<dbReference type="EMBL" id="JAFREP010000006">
    <property type="protein sequence ID" value="MBO1318531.1"/>
    <property type="molecule type" value="Genomic_DNA"/>
</dbReference>
<feature type="signal peptide" evidence="2">
    <location>
        <begin position="1"/>
        <end position="19"/>
    </location>
</feature>
<protein>
    <submittedName>
        <fullName evidence="5">Amidohydrolase family protein</fullName>
    </submittedName>
</protein>
<evidence type="ECO:0000256" key="2">
    <source>
        <dbReference type="SAM" id="SignalP"/>
    </source>
</evidence>
<evidence type="ECO:0000313" key="5">
    <source>
        <dbReference type="EMBL" id="MBO1318531.1"/>
    </source>
</evidence>
<name>A0A8J7U4P9_9BACT</name>
<comment type="caution">
    <text evidence="5">The sequence shown here is derived from an EMBL/GenBank/DDBJ whole genome shotgun (WGS) entry which is preliminary data.</text>
</comment>
<dbReference type="InterPro" id="IPR011059">
    <property type="entry name" value="Metal-dep_hydrolase_composite"/>
</dbReference>
<keyword evidence="2" id="KW-0732">Signal</keyword>
<dbReference type="Pfam" id="PF01979">
    <property type="entry name" value="Amidohydro_1"/>
    <property type="match status" value="1"/>
</dbReference>
<dbReference type="CDD" id="cd01309">
    <property type="entry name" value="Met_dep_hydrolase_C"/>
    <property type="match status" value="1"/>
</dbReference>
<accession>A0A8J7U4P9</accession>
<keyword evidence="6" id="KW-1185">Reference proteome</keyword>
<dbReference type="SUPFAM" id="SSF51556">
    <property type="entry name" value="Metallo-dependent hydrolases"/>
    <property type="match status" value="2"/>
</dbReference>
<proteinExistence type="predicted"/>
<dbReference type="PANTHER" id="PTHR43135:SF3">
    <property type="entry name" value="ALPHA-D-RIBOSE 1-METHYLPHOSPHONATE 5-TRIPHOSPHATE DIPHOSPHATASE"/>
    <property type="match status" value="1"/>
</dbReference>
<gene>
    <name evidence="4" type="ORF">J3U88_02050</name>
    <name evidence="5" type="ORF">J3U88_08685</name>
</gene>
<evidence type="ECO:0000313" key="4">
    <source>
        <dbReference type="EMBL" id="MBO1317225.1"/>
    </source>
</evidence>
<dbReference type="InterPro" id="IPR032466">
    <property type="entry name" value="Metal_Hydrolase"/>
</dbReference>
<dbReference type="InterPro" id="IPR006680">
    <property type="entry name" value="Amidohydro-rel"/>
</dbReference>
<dbReference type="InterPro" id="IPR051781">
    <property type="entry name" value="Metallo-dep_Hydrolase"/>
</dbReference>
<feature type="region of interest" description="Disordered" evidence="1">
    <location>
        <begin position="106"/>
        <end position="129"/>
    </location>
</feature>
<dbReference type="AlphaFoldDB" id="A0A8J7U4P9"/>
<dbReference type="Proteomes" id="UP000664417">
    <property type="component" value="Unassembled WGS sequence"/>
</dbReference>
<dbReference type="Gene3D" id="2.30.40.10">
    <property type="entry name" value="Urease, subunit C, domain 1"/>
    <property type="match status" value="1"/>
</dbReference>
<evidence type="ECO:0000313" key="6">
    <source>
        <dbReference type="Proteomes" id="UP000664417"/>
    </source>
</evidence>